<dbReference type="SUPFAM" id="SSF55248">
    <property type="entry name" value="PCD-like"/>
    <property type="match status" value="1"/>
</dbReference>
<gene>
    <name evidence="7" type="ORF">BDK89_2381</name>
</gene>
<dbReference type="InterPro" id="IPR001533">
    <property type="entry name" value="Pterin_deHydtase"/>
</dbReference>
<organism evidence="7 8">
    <name type="scientific">Ilumatobacter fluminis</name>
    <dbReference type="NCBI Taxonomy" id="467091"/>
    <lineage>
        <taxon>Bacteria</taxon>
        <taxon>Bacillati</taxon>
        <taxon>Actinomycetota</taxon>
        <taxon>Acidimicrobiia</taxon>
        <taxon>Acidimicrobiales</taxon>
        <taxon>Ilumatobacteraceae</taxon>
        <taxon>Ilumatobacter</taxon>
    </lineage>
</organism>
<evidence type="ECO:0000256" key="4">
    <source>
        <dbReference type="ARBA" id="ARBA00021735"/>
    </source>
</evidence>
<dbReference type="PANTHER" id="PTHR12599">
    <property type="entry name" value="PTERIN-4-ALPHA-CARBINOLAMINE DEHYDRATASE"/>
    <property type="match status" value="1"/>
</dbReference>
<dbReference type="InterPro" id="IPR036428">
    <property type="entry name" value="PCD_sf"/>
</dbReference>
<keyword evidence="5" id="KW-0456">Lyase</keyword>
<accession>A0A4R7I2L5</accession>
<dbReference type="Gene3D" id="3.30.1360.20">
    <property type="entry name" value="Transcriptional coactivator/pterin dehydratase"/>
    <property type="match status" value="1"/>
</dbReference>
<dbReference type="PANTHER" id="PTHR12599:SF0">
    <property type="entry name" value="PTERIN-4-ALPHA-CARBINOLAMINE DEHYDRATASE"/>
    <property type="match status" value="1"/>
</dbReference>
<protein>
    <recommendedName>
        <fullName evidence="4">Putative pterin-4-alpha-carbinolamine dehydratase</fullName>
        <ecNumber evidence="3">4.2.1.96</ecNumber>
    </recommendedName>
</protein>
<keyword evidence="8" id="KW-1185">Reference proteome</keyword>
<proteinExistence type="inferred from homology"/>
<dbReference type="Gene3D" id="3.10.180.10">
    <property type="entry name" value="2,3-Dihydroxybiphenyl 1,2-Dioxygenase, domain 1"/>
    <property type="match status" value="1"/>
</dbReference>
<comment type="catalytic activity">
    <reaction evidence="1">
        <text>(4aS,6R)-4a-hydroxy-L-erythro-5,6,7,8-tetrahydrobiopterin = (6R)-L-erythro-6,7-dihydrobiopterin + H2O</text>
        <dbReference type="Rhea" id="RHEA:11920"/>
        <dbReference type="ChEBI" id="CHEBI:15377"/>
        <dbReference type="ChEBI" id="CHEBI:15642"/>
        <dbReference type="ChEBI" id="CHEBI:43120"/>
        <dbReference type="EC" id="4.2.1.96"/>
    </reaction>
</comment>
<evidence type="ECO:0000313" key="8">
    <source>
        <dbReference type="Proteomes" id="UP000294558"/>
    </source>
</evidence>
<sequence length="217" mass="23120">MSSTLVPPAEIAADATLGDWRYGVGAIRAEFVATSFPGGAALLAEIAAAAEAADHHPALHLRWPGAVRVELWSHDAGGVTDRDVDLARTISGLAAVAGAEARPLRVQAVEWTIDTEDADRIRPFWLAVLGYSDDPAAFVDDPAGFGPAILFQPMGDGRTQRNRIHVDISVPHDVAERRVAEALAAGGTLVSDEHARAWWVLADADGNEACICTWQDR</sequence>
<dbReference type="Pfam" id="PF18029">
    <property type="entry name" value="Glyoxalase_6"/>
    <property type="match status" value="1"/>
</dbReference>
<name>A0A4R7I2L5_9ACTN</name>
<evidence type="ECO:0000256" key="5">
    <source>
        <dbReference type="ARBA" id="ARBA00023239"/>
    </source>
</evidence>
<dbReference type="GO" id="GO:0006729">
    <property type="term" value="P:tetrahydrobiopterin biosynthetic process"/>
    <property type="evidence" value="ECO:0007669"/>
    <property type="project" value="InterPro"/>
</dbReference>
<reference evidence="7 8" key="1">
    <citation type="submission" date="2019-03" db="EMBL/GenBank/DDBJ databases">
        <title>Sequencing the genomes of 1000 actinobacteria strains.</title>
        <authorList>
            <person name="Klenk H.-P."/>
        </authorList>
    </citation>
    <scope>NUCLEOTIDE SEQUENCE [LARGE SCALE GENOMIC DNA]</scope>
    <source>
        <strain evidence="7 8">DSM 18936</strain>
    </source>
</reference>
<dbReference type="GO" id="GO:0008124">
    <property type="term" value="F:4-alpha-hydroxytetrahydrobiopterin dehydratase activity"/>
    <property type="evidence" value="ECO:0007669"/>
    <property type="project" value="UniProtKB-EC"/>
</dbReference>
<dbReference type="AlphaFoldDB" id="A0A4R7I2L5"/>
<dbReference type="EC" id="4.2.1.96" evidence="3"/>
<comment type="similarity">
    <text evidence="2">Belongs to the pterin-4-alpha-carbinolamine dehydratase family.</text>
</comment>
<feature type="domain" description="Glyoxalase-like" evidence="6">
    <location>
        <begin position="112"/>
        <end position="212"/>
    </location>
</feature>
<dbReference type="InterPro" id="IPR029068">
    <property type="entry name" value="Glyas_Bleomycin-R_OHBP_Dase"/>
</dbReference>
<comment type="caution">
    <text evidence="7">The sequence shown here is derived from an EMBL/GenBank/DDBJ whole genome shotgun (WGS) entry which is preliminary data.</text>
</comment>
<dbReference type="EMBL" id="SOAU01000001">
    <property type="protein sequence ID" value="TDT16783.1"/>
    <property type="molecule type" value="Genomic_DNA"/>
</dbReference>
<evidence type="ECO:0000313" key="7">
    <source>
        <dbReference type="EMBL" id="TDT16783.1"/>
    </source>
</evidence>
<dbReference type="OrthoDB" id="15077at2"/>
<dbReference type="Proteomes" id="UP000294558">
    <property type="component" value="Unassembled WGS sequence"/>
</dbReference>
<evidence type="ECO:0000256" key="1">
    <source>
        <dbReference type="ARBA" id="ARBA00001554"/>
    </source>
</evidence>
<evidence type="ECO:0000256" key="3">
    <source>
        <dbReference type="ARBA" id="ARBA00013252"/>
    </source>
</evidence>
<evidence type="ECO:0000259" key="6">
    <source>
        <dbReference type="Pfam" id="PF18029"/>
    </source>
</evidence>
<evidence type="ECO:0000256" key="2">
    <source>
        <dbReference type="ARBA" id="ARBA00006472"/>
    </source>
</evidence>
<dbReference type="Pfam" id="PF01329">
    <property type="entry name" value="Pterin_4a"/>
    <property type="match status" value="1"/>
</dbReference>
<dbReference type="InterPro" id="IPR041581">
    <property type="entry name" value="Glyoxalase_6"/>
</dbReference>
<dbReference type="SUPFAM" id="SSF54593">
    <property type="entry name" value="Glyoxalase/Bleomycin resistance protein/Dihydroxybiphenyl dioxygenase"/>
    <property type="match status" value="1"/>
</dbReference>
<dbReference type="RefSeq" id="WP_133869122.1">
    <property type="nucleotide sequence ID" value="NZ_SOAU01000001.1"/>
</dbReference>